<name>A0A936EZ88_9BACT</name>
<accession>A0A936EZ88</accession>
<evidence type="ECO:0000256" key="3">
    <source>
        <dbReference type="ARBA" id="ARBA00013252"/>
    </source>
</evidence>
<dbReference type="InterPro" id="IPR036428">
    <property type="entry name" value="PCD_sf"/>
</dbReference>
<proteinExistence type="inferred from homology"/>
<reference evidence="5 6" key="1">
    <citation type="submission" date="2020-10" db="EMBL/GenBank/DDBJ databases">
        <title>Connecting structure to function with the recovery of over 1000 high-quality activated sludge metagenome-assembled genomes encoding full-length rRNA genes using long-read sequencing.</title>
        <authorList>
            <person name="Singleton C.M."/>
            <person name="Petriglieri F."/>
            <person name="Kristensen J.M."/>
            <person name="Kirkegaard R.H."/>
            <person name="Michaelsen T.Y."/>
            <person name="Andersen M.H."/>
            <person name="Karst S.M."/>
            <person name="Dueholm M.S."/>
            <person name="Nielsen P.H."/>
            <person name="Albertsen M."/>
        </authorList>
    </citation>
    <scope>NUCLEOTIDE SEQUENCE [LARGE SCALE GENOMIC DNA]</scope>
    <source>
        <strain evidence="5">OdNE_18-Q3-R46-58_MAXAC.008</strain>
    </source>
</reference>
<evidence type="ECO:0000256" key="1">
    <source>
        <dbReference type="ARBA" id="ARBA00001554"/>
    </source>
</evidence>
<dbReference type="GO" id="GO:0006729">
    <property type="term" value="P:tetrahydrobiopterin biosynthetic process"/>
    <property type="evidence" value="ECO:0007669"/>
    <property type="project" value="InterPro"/>
</dbReference>
<sequence>MSWREENGTLVRIFRTPDFLTAFNLVSAVVGPAEGLNHHPDIAFGWGYVRITLTTHDAGGITELDHRLASAIDSAVKPFDL</sequence>
<dbReference type="PANTHER" id="PTHR12599:SF0">
    <property type="entry name" value="PTERIN-4-ALPHA-CARBINOLAMINE DEHYDRATASE"/>
    <property type="match status" value="1"/>
</dbReference>
<organism evidence="5 6">
    <name type="scientific">Candidatus Geothrix odensensis</name>
    <dbReference type="NCBI Taxonomy" id="2954440"/>
    <lineage>
        <taxon>Bacteria</taxon>
        <taxon>Pseudomonadati</taxon>
        <taxon>Acidobacteriota</taxon>
        <taxon>Holophagae</taxon>
        <taxon>Holophagales</taxon>
        <taxon>Holophagaceae</taxon>
        <taxon>Geothrix</taxon>
    </lineage>
</organism>
<dbReference type="GO" id="GO:0008124">
    <property type="term" value="F:4-alpha-hydroxytetrahydrobiopterin dehydratase activity"/>
    <property type="evidence" value="ECO:0007669"/>
    <property type="project" value="UniProtKB-EC"/>
</dbReference>
<dbReference type="EC" id="4.2.1.96" evidence="3"/>
<dbReference type="NCBIfam" id="NF002017">
    <property type="entry name" value="PRK00823.1-2"/>
    <property type="match status" value="1"/>
</dbReference>
<dbReference type="InterPro" id="IPR001533">
    <property type="entry name" value="Pterin_deHydtase"/>
</dbReference>
<comment type="similarity">
    <text evidence="2">Belongs to the pterin-4-alpha-carbinolamine dehydratase family.</text>
</comment>
<dbReference type="Pfam" id="PF01329">
    <property type="entry name" value="Pterin_4a"/>
    <property type="match status" value="1"/>
</dbReference>
<evidence type="ECO:0000256" key="2">
    <source>
        <dbReference type="ARBA" id="ARBA00006472"/>
    </source>
</evidence>
<evidence type="ECO:0000256" key="4">
    <source>
        <dbReference type="ARBA" id="ARBA00023239"/>
    </source>
</evidence>
<dbReference type="CDD" id="cd00488">
    <property type="entry name" value="PCD_DCoH"/>
    <property type="match status" value="1"/>
</dbReference>
<comment type="catalytic activity">
    <reaction evidence="1">
        <text>(4aS,6R)-4a-hydroxy-L-erythro-5,6,7,8-tetrahydrobiopterin = (6R)-L-erythro-6,7-dihydrobiopterin + H2O</text>
        <dbReference type="Rhea" id="RHEA:11920"/>
        <dbReference type="ChEBI" id="CHEBI:15377"/>
        <dbReference type="ChEBI" id="CHEBI:15642"/>
        <dbReference type="ChEBI" id="CHEBI:43120"/>
        <dbReference type="EC" id="4.2.1.96"/>
    </reaction>
</comment>
<dbReference type="Proteomes" id="UP000709959">
    <property type="component" value="Unassembled WGS sequence"/>
</dbReference>
<evidence type="ECO:0000313" key="5">
    <source>
        <dbReference type="EMBL" id="MBK8571124.1"/>
    </source>
</evidence>
<gene>
    <name evidence="5" type="ORF">IPN91_00490</name>
</gene>
<dbReference type="AlphaFoldDB" id="A0A936EZ88"/>
<protein>
    <recommendedName>
        <fullName evidence="3">4a-hydroxytetrahydrobiopterin dehydratase</fullName>
        <ecNumber evidence="3">4.2.1.96</ecNumber>
    </recommendedName>
</protein>
<dbReference type="PANTHER" id="PTHR12599">
    <property type="entry name" value="PTERIN-4-ALPHA-CARBINOLAMINE DEHYDRATASE"/>
    <property type="match status" value="1"/>
</dbReference>
<dbReference type="SUPFAM" id="SSF55248">
    <property type="entry name" value="PCD-like"/>
    <property type="match status" value="1"/>
</dbReference>
<dbReference type="Gene3D" id="3.30.1360.20">
    <property type="entry name" value="Transcriptional coactivator/pterin dehydratase"/>
    <property type="match status" value="1"/>
</dbReference>
<dbReference type="EMBL" id="JADKCH010000001">
    <property type="protein sequence ID" value="MBK8571124.1"/>
    <property type="molecule type" value="Genomic_DNA"/>
</dbReference>
<keyword evidence="4 5" id="KW-0456">Lyase</keyword>
<comment type="caution">
    <text evidence="5">The sequence shown here is derived from an EMBL/GenBank/DDBJ whole genome shotgun (WGS) entry which is preliminary data.</text>
</comment>
<evidence type="ECO:0000313" key="6">
    <source>
        <dbReference type="Proteomes" id="UP000709959"/>
    </source>
</evidence>